<dbReference type="AlphaFoldDB" id="A0AAW2PH71"/>
<name>A0AAW2PH71_9LAMI</name>
<accession>A0AAW2PH71</accession>
<dbReference type="EMBL" id="JACGWK010000005">
    <property type="protein sequence ID" value="KAL0354189.1"/>
    <property type="molecule type" value="Genomic_DNA"/>
</dbReference>
<dbReference type="PANTHER" id="PTHR31625">
    <property type="match status" value="1"/>
</dbReference>
<dbReference type="GO" id="GO:0016747">
    <property type="term" value="F:acyltransferase activity, transferring groups other than amino-acyl groups"/>
    <property type="evidence" value="ECO:0007669"/>
    <property type="project" value="UniProtKB-ARBA"/>
</dbReference>
<keyword evidence="2" id="KW-0012">Acyltransferase</keyword>
<evidence type="ECO:0000256" key="2">
    <source>
        <dbReference type="ARBA" id="ARBA00023315"/>
    </source>
</evidence>
<evidence type="ECO:0000256" key="1">
    <source>
        <dbReference type="ARBA" id="ARBA00022679"/>
    </source>
</evidence>
<comment type="caution">
    <text evidence="3">The sequence shown here is derived from an EMBL/GenBank/DDBJ whole genome shotgun (WGS) entry which is preliminary data.</text>
</comment>
<reference evidence="3" key="2">
    <citation type="journal article" date="2024" name="Plant">
        <title>Genomic evolution and insights into agronomic trait innovations of Sesamum species.</title>
        <authorList>
            <person name="Miao H."/>
            <person name="Wang L."/>
            <person name="Qu L."/>
            <person name="Liu H."/>
            <person name="Sun Y."/>
            <person name="Le M."/>
            <person name="Wang Q."/>
            <person name="Wei S."/>
            <person name="Zheng Y."/>
            <person name="Lin W."/>
            <person name="Duan Y."/>
            <person name="Cao H."/>
            <person name="Xiong S."/>
            <person name="Wang X."/>
            <person name="Wei L."/>
            <person name="Li C."/>
            <person name="Ma Q."/>
            <person name="Ju M."/>
            <person name="Zhao R."/>
            <person name="Li G."/>
            <person name="Mu C."/>
            <person name="Tian Q."/>
            <person name="Mei H."/>
            <person name="Zhang T."/>
            <person name="Gao T."/>
            <person name="Zhang H."/>
        </authorList>
    </citation>
    <scope>NUCLEOTIDE SEQUENCE</scope>
    <source>
        <strain evidence="3">G01</strain>
    </source>
</reference>
<keyword evidence="1" id="KW-0808">Transferase</keyword>
<organism evidence="3">
    <name type="scientific">Sesamum angustifolium</name>
    <dbReference type="NCBI Taxonomy" id="2727405"/>
    <lineage>
        <taxon>Eukaryota</taxon>
        <taxon>Viridiplantae</taxon>
        <taxon>Streptophyta</taxon>
        <taxon>Embryophyta</taxon>
        <taxon>Tracheophyta</taxon>
        <taxon>Spermatophyta</taxon>
        <taxon>Magnoliopsida</taxon>
        <taxon>eudicotyledons</taxon>
        <taxon>Gunneridae</taxon>
        <taxon>Pentapetalae</taxon>
        <taxon>asterids</taxon>
        <taxon>lamiids</taxon>
        <taxon>Lamiales</taxon>
        <taxon>Pedaliaceae</taxon>
        <taxon>Sesamum</taxon>
    </lineage>
</organism>
<dbReference type="InterPro" id="IPR023213">
    <property type="entry name" value="CAT-like_dom_sf"/>
</dbReference>
<sequence>MAVEAIAGEIKNRVNKKDEVLKGAENWLSEIKEMTGIRSLGVSGSPKFDLSTADFGWGRARKLEVVSIDAEKHSISLCKSRDSEGGLEVGISLPRAQMEAFVAIFDDGLRLL</sequence>
<gene>
    <name evidence="3" type="ORF">Sangu_1000200</name>
</gene>
<proteinExistence type="predicted"/>
<protein>
    <submittedName>
        <fullName evidence="3">Malonyl-coenzyme:anthocyanin 5-O-glucoside-6'''-O-malonyltransferase</fullName>
    </submittedName>
</protein>
<dbReference type="InterPro" id="IPR051504">
    <property type="entry name" value="Plant_metabolite_acyltrans"/>
</dbReference>
<evidence type="ECO:0000313" key="3">
    <source>
        <dbReference type="EMBL" id="KAL0354189.1"/>
    </source>
</evidence>
<dbReference type="Pfam" id="PF02458">
    <property type="entry name" value="Transferase"/>
    <property type="match status" value="1"/>
</dbReference>
<dbReference type="Gene3D" id="3.30.559.10">
    <property type="entry name" value="Chloramphenicol acetyltransferase-like domain"/>
    <property type="match status" value="1"/>
</dbReference>
<reference evidence="3" key="1">
    <citation type="submission" date="2020-06" db="EMBL/GenBank/DDBJ databases">
        <authorList>
            <person name="Li T."/>
            <person name="Hu X."/>
            <person name="Zhang T."/>
            <person name="Song X."/>
            <person name="Zhang H."/>
            <person name="Dai N."/>
            <person name="Sheng W."/>
            <person name="Hou X."/>
            <person name="Wei L."/>
        </authorList>
    </citation>
    <scope>NUCLEOTIDE SEQUENCE</scope>
    <source>
        <strain evidence="3">G01</strain>
        <tissue evidence="3">Leaf</tissue>
    </source>
</reference>